<dbReference type="Gene3D" id="3.40.630.30">
    <property type="match status" value="1"/>
</dbReference>
<evidence type="ECO:0000313" key="3">
    <source>
        <dbReference type="Proteomes" id="UP000279446"/>
    </source>
</evidence>
<dbReference type="PROSITE" id="PS51186">
    <property type="entry name" value="GNAT"/>
    <property type="match status" value="1"/>
</dbReference>
<dbReference type="SUPFAM" id="SSF55729">
    <property type="entry name" value="Acyl-CoA N-acyltransferases (Nat)"/>
    <property type="match status" value="1"/>
</dbReference>
<gene>
    <name evidence="2" type="ORF">EJP82_09690</name>
</gene>
<dbReference type="OrthoDB" id="45853at2"/>
<keyword evidence="2" id="KW-0808">Transferase</keyword>
<evidence type="ECO:0000313" key="2">
    <source>
        <dbReference type="EMBL" id="RUT46964.1"/>
    </source>
</evidence>
<proteinExistence type="predicted"/>
<reference evidence="2 3" key="1">
    <citation type="submission" date="2018-12" db="EMBL/GenBank/DDBJ databases">
        <authorList>
            <person name="Sun L."/>
            <person name="Chen Z."/>
        </authorList>
    </citation>
    <scope>NUCLEOTIDE SEQUENCE [LARGE SCALE GENOMIC DNA]</scope>
    <source>
        <strain evidence="2 3">DSM 15890</strain>
    </source>
</reference>
<dbReference type="RefSeq" id="WP_127191848.1">
    <property type="nucleotide sequence ID" value="NZ_RZNY01000006.1"/>
</dbReference>
<name>A0A433YAS2_9BACL</name>
<dbReference type="Proteomes" id="UP000279446">
    <property type="component" value="Unassembled WGS sequence"/>
</dbReference>
<dbReference type="Pfam" id="PF13673">
    <property type="entry name" value="Acetyltransf_10"/>
    <property type="match status" value="1"/>
</dbReference>
<dbReference type="CDD" id="cd04301">
    <property type="entry name" value="NAT_SF"/>
    <property type="match status" value="1"/>
</dbReference>
<keyword evidence="3" id="KW-1185">Reference proteome</keyword>
<dbReference type="GO" id="GO:0016747">
    <property type="term" value="F:acyltransferase activity, transferring groups other than amino-acyl groups"/>
    <property type="evidence" value="ECO:0007669"/>
    <property type="project" value="InterPro"/>
</dbReference>
<feature type="domain" description="N-acetyltransferase" evidence="1">
    <location>
        <begin position="2"/>
        <end position="141"/>
    </location>
</feature>
<dbReference type="EMBL" id="RZNY01000006">
    <property type="protein sequence ID" value="RUT46964.1"/>
    <property type="molecule type" value="Genomic_DNA"/>
</dbReference>
<organism evidence="2 3">
    <name type="scientific">Paenibacillus anaericanus</name>
    <dbReference type="NCBI Taxonomy" id="170367"/>
    <lineage>
        <taxon>Bacteria</taxon>
        <taxon>Bacillati</taxon>
        <taxon>Bacillota</taxon>
        <taxon>Bacilli</taxon>
        <taxon>Bacillales</taxon>
        <taxon>Paenibacillaceae</taxon>
        <taxon>Paenibacillus</taxon>
    </lineage>
</organism>
<dbReference type="AlphaFoldDB" id="A0A433YAS2"/>
<protein>
    <submittedName>
        <fullName evidence="2">N-acetyltransferase</fullName>
    </submittedName>
</protein>
<dbReference type="InterPro" id="IPR000182">
    <property type="entry name" value="GNAT_dom"/>
</dbReference>
<accession>A0A433YAS2</accession>
<evidence type="ECO:0000259" key="1">
    <source>
        <dbReference type="PROSITE" id="PS51186"/>
    </source>
</evidence>
<dbReference type="InterPro" id="IPR016181">
    <property type="entry name" value="Acyl_CoA_acyltransferase"/>
</dbReference>
<sequence>MLTLVTSKIGELPVRELLESAVFSDPEALEQALKLYGSNEDYELYAFVDEDEYVGLIGGCMNSARELEIIHLAVRPEDRLKGYGRGLILEIILEKKPSAVFTVTDEEGAEFFRNVGFQVMSSTLTDSGLEQFRCLYEVDEENED</sequence>
<comment type="caution">
    <text evidence="2">The sequence shown here is derived from an EMBL/GenBank/DDBJ whole genome shotgun (WGS) entry which is preliminary data.</text>
</comment>